<dbReference type="InterPro" id="IPR035437">
    <property type="entry name" value="SNase_OB-fold_sf"/>
</dbReference>
<proteinExistence type="predicted"/>
<feature type="signal peptide" evidence="2">
    <location>
        <begin position="1"/>
        <end position="22"/>
    </location>
</feature>
<dbReference type="AlphaFoldDB" id="A0A6N6MV77"/>
<dbReference type="EMBL" id="VZZJ01000002">
    <property type="protein sequence ID" value="KAB1075474.1"/>
    <property type="molecule type" value="Genomic_DNA"/>
</dbReference>
<dbReference type="Gene3D" id="2.40.50.90">
    <property type="match status" value="1"/>
</dbReference>
<dbReference type="RefSeq" id="WP_150961489.1">
    <property type="nucleotide sequence ID" value="NZ_VZZJ01000002.1"/>
</dbReference>
<evidence type="ECO:0000256" key="2">
    <source>
        <dbReference type="SAM" id="SignalP"/>
    </source>
</evidence>
<evidence type="ECO:0000313" key="5">
    <source>
        <dbReference type="Proteomes" id="UP000441523"/>
    </source>
</evidence>
<sequence length="186" mass="19351">MRQVMLAGLVLLALMAPGAAWSGETVTGRAVILDGNTLNLRGKVIGLHGIAAPDPKQVCLDAAGQAYACGAIAARALAALIGDAIVACEPQQTDRDGRTTATCRSGNEDLGAWMAAQGYATAHRDVSGAYVADERLAWAKRRGLWSGAFDDPARRRRAPSPATNQIAAAEPVQRPHASATVASRKP</sequence>
<feature type="chain" id="PRO_5026694523" evidence="2">
    <location>
        <begin position="23"/>
        <end position="186"/>
    </location>
</feature>
<feature type="domain" description="TNase-like" evidence="3">
    <location>
        <begin position="24"/>
        <end position="147"/>
    </location>
</feature>
<dbReference type="Proteomes" id="UP000441523">
    <property type="component" value="Unassembled WGS sequence"/>
</dbReference>
<reference evidence="4 5" key="1">
    <citation type="submission" date="2019-09" db="EMBL/GenBank/DDBJ databases">
        <title>YIM 132548 draft genome.</title>
        <authorList>
            <person name="Jiang L."/>
        </authorList>
    </citation>
    <scope>NUCLEOTIDE SEQUENCE [LARGE SCALE GENOMIC DNA]</scope>
    <source>
        <strain evidence="4 5">YIM 132548</strain>
    </source>
</reference>
<dbReference type="Pfam" id="PF00565">
    <property type="entry name" value="SNase"/>
    <property type="match status" value="1"/>
</dbReference>
<gene>
    <name evidence="4" type="ORF">F6X51_01945</name>
</gene>
<dbReference type="SUPFAM" id="SSF50199">
    <property type="entry name" value="Staphylococcal nuclease"/>
    <property type="match status" value="1"/>
</dbReference>
<evidence type="ECO:0000259" key="3">
    <source>
        <dbReference type="SMART" id="SM00318"/>
    </source>
</evidence>
<dbReference type="SMART" id="SM00318">
    <property type="entry name" value="SNc"/>
    <property type="match status" value="1"/>
</dbReference>
<organism evidence="4 5">
    <name type="scientific">Methylobacterium planeticum</name>
    <dbReference type="NCBI Taxonomy" id="2615211"/>
    <lineage>
        <taxon>Bacteria</taxon>
        <taxon>Pseudomonadati</taxon>
        <taxon>Pseudomonadota</taxon>
        <taxon>Alphaproteobacteria</taxon>
        <taxon>Hyphomicrobiales</taxon>
        <taxon>Methylobacteriaceae</taxon>
        <taxon>Methylobacterium</taxon>
    </lineage>
</organism>
<evidence type="ECO:0000256" key="1">
    <source>
        <dbReference type="SAM" id="MobiDB-lite"/>
    </source>
</evidence>
<comment type="caution">
    <text evidence="4">The sequence shown here is derived from an EMBL/GenBank/DDBJ whole genome shotgun (WGS) entry which is preliminary data.</text>
</comment>
<keyword evidence="5" id="KW-1185">Reference proteome</keyword>
<feature type="region of interest" description="Disordered" evidence="1">
    <location>
        <begin position="150"/>
        <end position="186"/>
    </location>
</feature>
<accession>A0A6N6MV77</accession>
<protein>
    <submittedName>
        <fullName evidence="4">Thermonuclease family protein</fullName>
    </submittedName>
</protein>
<dbReference type="InterPro" id="IPR016071">
    <property type="entry name" value="Staphylococal_nuclease_OB-fold"/>
</dbReference>
<evidence type="ECO:0000313" key="4">
    <source>
        <dbReference type="EMBL" id="KAB1075474.1"/>
    </source>
</evidence>
<keyword evidence="2" id="KW-0732">Signal</keyword>
<name>A0A6N6MV77_9HYPH</name>